<evidence type="ECO:0000256" key="4">
    <source>
        <dbReference type="ARBA" id="ARBA00022692"/>
    </source>
</evidence>
<keyword evidence="10" id="KW-1185">Reference proteome</keyword>
<dbReference type="InterPro" id="IPR003400">
    <property type="entry name" value="ExbD"/>
</dbReference>
<dbReference type="GO" id="GO:0015031">
    <property type="term" value="P:protein transport"/>
    <property type="evidence" value="ECO:0007669"/>
    <property type="project" value="UniProtKB-KW"/>
</dbReference>
<protein>
    <recommendedName>
        <fullName evidence="11">Biopolymer transport protein ExbD/TolR</fullName>
    </recommendedName>
</protein>
<accession>A0A7I9VND4</accession>
<evidence type="ECO:0000256" key="7">
    <source>
        <dbReference type="RuleBase" id="RU003879"/>
    </source>
</evidence>
<evidence type="ECO:0000256" key="6">
    <source>
        <dbReference type="ARBA" id="ARBA00023136"/>
    </source>
</evidence>
<evidence type="ECO:0000313" key="9">
    <source>
        <dbReference type="EMBL" id="GEJ57639.1"/>
    </source>
</evidence>
<comment type="similarity">
    <text evidence="2 7">Belongs to the ExbD/TolR family.</text>
</comment>
<organism evidence="9 10">
    <name type="scientific">Anaeromyxobacter diazotrophicus</name>
    <dbReference type="NCBI Taxonomy" id="2590199"/>
    <lineage>
        <taxon>Bacteria</taxon>
        <taxon>Pseudomonadati</taxon>
        <taxon>Myxococcota</taxon>
        <taxon>Myxococcia</taxon>
        <taxon>Myxococcales</taxon>
        <taxon>Cystobacterineae</taxon>
        <taxon>Anaeromyxobacteraceae</taxon>
        <taxon>Anaeromyxobacter</taxon>
    </lineage>
</organism>
<dbReference type="Gene3D" id="3.30.420.270">
    <property type="match status" value="1"/>
</dbReference>
<evidence type="ECO:0000256" key="3">
    <source>
        <dbReference type="ARBA" id="ARBA00022475"/>
    </source>
</evidence>
<dbReference type="EMBL" id="BJTG01000005">
    <property type="protein sequence ID" value="GEJ57639.1"/>
    <property type="molecule type" value="Genomic_DNA"/>
</dbReference>
<keyword evidence="4 7" id="KW-0812">Transmembrane</keyword>
<feature type="transmembrane region" description="Helical" evidence="8">
    <location>
        <begin position="21"/>
        <end position="43"/>
    </location>
</feature>
<name>A0A7I9VND4_9BACT</name>
<dbReference type="AlphaFoldDB" id="A0A7I9VND4"/>
<proteinExistence type="inferred from homology"/>
<keyword evidence="7" id="KW-0813">Transport</keyword>
<evidence type="ECO:0000256" key="8">
    <source>
        <dbReference type="SAM" id="Phobius"/>
    </source>
</evidence>
<evidence type="ECO:0000313" key="10">
    <source>
        <dbReference type="Proteomes" id="UP000503640"/>
    </source>
</evidence>
<gene>
    <name evidence="9" type="ORF">AMYX_23800</name>
</gene>
<reference evidence="10" key="1">
    <citation type="journal article" date="2020" name="Appl. Environ. Microbiol.">
        <title>Diazotrophic Anaeromyxobacter Isolates from Soils.</title>
        <authorList>
            <person name="Masuda Y."/>
            <person name="Yamanaka H."/>
            <person name="Xu Z.X."/>
            <person name="Shiratori Y."/>
            <person name="Aono T."/>
            <person name="Amachi S."/>
            <person name="Senoo K."/>
            <person name="Itoh H."/>
        </authorList>
    </citation>
    <scope>NUCLEOTIDE SEQUENCE [LARGE SCALE GENOMIC DNA]</scope>
    <source>
        <strain evidence="10">R267</strain>
    </source>
</reference>
<keyword evidence="6 8" id="KW-0472">Membrane</keyword>
<comment type="caution">
    <text evidence="9">The sequence shown here is derived from an EMBL/GenBank/DDBJ whole genome shotgun (WGS) entry which is preliminary data.</text>
</comment>
<dbReference type="GO" id="GO:0005886">
    <property type="term" value="C:plasma membrane"/>
    <property type="evidence" value="ECO:0007669"/>
    <property type="project" value="UniProtKB-SubCell"/>
</dbReference>
<evidence type="ECO:0000256" key="5">
    <source>
        <dbReference type="ARBA" id="ARBA00022989"/>
    </source>
</evidence>
<keyword evidence="5 8" id="KW-1133">Transmembrane helix</keyword>
<keyword evidence="7" id="KW-0653">Protein transport</keyword>
<evidence type="ECO:0000256" key="2">
    <source>
        <dbReference type="ARBA" id="ARBA00005811"/>
    </source>
</evidence>
<dbReference type="RefSeq" id="WP_176065399.1">
    <property type="nucleotide sequence ID" value="NZ_BJTG01000005.1"/>
</dbReference>
<dbReference type="GO" id="GO:0022857">
    <property type="term" value="F:transmembrane transporter activity"/>
    <property type="evidence" value="ECO:0007669"/>
    <property type="project" value="InterPro"/>
</dbReference>
<sequence>MGGGALPESGKKGKRSLDTTVNVVPAIDLLSCCISFLLFTAVWTQISRLQATPMGNGDPAPTEQVKSLTVTLTVGERGFVLATSAGAQIEIPALGRAPDGGVQYDLKGLGERLKKLKADFPDQAAITVAADDAVVYADLVHTIDACVGAGLSNVSVMGAG</sequence>
<evidence type="ECO:0000256" key="1">
    <source>
        <dbReference type="ARBA" id="ARBA00004162"/>
    </source>
</evidence>
<comment type="subcellular location">
    <subcellularLocation>
        <location evidence="1">Cell membrane</location>
        <topology evidence="1">Single-pass membrane protein</topology>
    </subcellularLocation>
    <subcellularLocation>
        <location evidence="7">Cell membrane</location>
        <topology evidence="7">Single-pass type II membrane protein</topology>
    </subcellularLocation>
</comment>
<dbReference type="Pfam" id="PF02472">
    <property type="entry name" value="ExbD"/>
    <property type="match status" value="1"/>
</dbReference>
<evidence type="ECO:0008006" key="11">
    <source>
        <dbReference type="Google" id="ProtNLM"/>
    </source>
</evidence>
<dbReference type="Proteomes" id="UP000503640">
    <property type="component" value="Unassembled WGS sequence"/>
</dbReference>
<keyword evidence="3" id="KW-1003">Cell membrane</keyword>